<reference evidence="1 2" key="1">
    <citation type="submission" date="2016-11" db="EMBL/GenBank/DDBJ databases">
        <authorList>
            <person name="Varghese N."/>
            <person name="Submissions S."/>
        </authorList>
    </citation>
    <scope>NUCLEOTIDE SEQUENCE [LARGE SCALE GENOMIC DNA]</scope>
    <source>
        <strain evidence="1 2">DSM 15287</strain>
    </source>
</reference>
<keyword evidence="2" id="KW-1185">Reference proteome</keyword>
<evidence type="ECO:0000313" key="1">
    <source>
        <dbReference type="EMBL" id="SHJ02920.1"/>
    </source>
</evidence>
<name>A0A1M6FZ31_9FIRM</name>
<gene>
    <name evidence="1" type="ORF">SAMN02745170_01557</name>
</gene>
<protein>
    <submittedName>
        <fullName evidence="1">Uncharacterized protein</fullName>
    </submittedName>
</protein>
<dbReference type="AlphaFoldDB" id="A0A1M6FZ31"/>
<proteinExistence type="predicted"/>
<evidence type="ECO:0000313" key="2">
    <source>
        <dbReference type="Proteomes" id="UP000322917"/>
    </source>
</evidence>
<accession>A0A1M6FZ31</accession>
<dbReference type="Proteomes" id="UP000322917">
    <property type="component" value="Unassembled WGS sequence"/>
</dbReference>
<dbReference type="EMBL" id="FQZD01000011">
    <property type="protein sequence ID" value="SHJ02920.1"/>
    <property type="molecule type" value="Genomic_DNA"/>
</dbReference>
<organism evidence="1 2">
    <name type="scientific">Propionispora hippei DSM 15287</name>
    <dbReference type="NCBI Taxonomy" id="1123003"/>
    <lineage>
        <taxon>Bacteria</taxon>
        <taxon>Bacillati</taxon>
        <taxon>Bacillota</taxon>
        <taxon>Negativicutes</taxon>
        <taxon>Selenomonadales</taxon>
        <taxon>Sporomusaceae</taxon>
        <taxon>Propionispora</taxon>
    </lineage>
</organism>
<sequence>MLVNEHVVTDLAKEWQYNFQAIPGPSNPAFIDASLNEQDIEYDYRLEYNPNGVLWRVNAAGMPHLYDLDQYYEQERVIESAIKQTITEMQPVNNIL</sequence>